<proteinExistence type="predicted"/>
<dbReference type="InterPro" id="IPR009061">
    <property type="entry name" value="DNA-bd_dom_put_sf"/>
</dbReference>
<dbReference type="RefSeq" id="WP_006704289.1">
    <property type="nucleotide sequence ID" value="NZ_CAWLGB010000001.1"/>
</dbReference>
<dbReference type="AlphaFoldDB" id="E0WR14"/>
<dbReference type="HOGENOM" id="CLU_131585_0_0_6"/>
<protein>
    <submittedName>
        <fullName evidence="2">Hypothetical phage protein</fullName>
    </submittedName>
</protein>
<feature type="domain" description="HTH Mu-type" evidence="1">
    <location>
        <begin position="2"/>
        <end position="69"/>
    </location>
</feature>
<dbReference type="PROSITE" id="PS51702">
    <property type="entry name" value="HTH_MU"/>
    <property type="match status" value="1"/>
</dbReference>
<dbReference type="EMBL" id="GL379589">
    <property type="protein sequence ID" value="EFL92574.1"/>
    <property type="molecule type" value="Genomic_DNA"/>
</dbReference>
<keyword evidence="3" id="KW-1185">Reference proteome</keyword>
<reference evidence="2" key="1">
    <citation type="journal article" date="2009" name="Environ. Microbiol.">
        <title>Dynamics of genome evolution in facultative symbionts of aphids.</title>
        <authorList>
            <person name="Degnan P.H."/>
            <person name="Leonardo T.E."/>
            <person name="Cass B.N."/>
            <person name="Hurwitz B."/>
            <person name="Stern D."/>
            <person name="Gibbs R.A."/>
            <person name="Richards S."/>
            <person name="Moran N.A."/>
        </authorList>
    </citation>
    <scope>NUCLEOTIDE SEQUENCE [LARGE SCALE GENOMIC DNA]</scope>
    <source>
        <strain evidence="2">LSR1</strain>
    </source>
</reference>
<gene>
    <name evidence="2" type="ORF">REG_0379</name>
</gene>
<accession>E0WR14</accession>
<dbReference type="eggNOG" id="COG2932">
    <property type="taxonomic scope" value="Bacteria"/>
</dbReference>
<dbReference type="InterPro" id="IPR003314">
    <property type="entry name" value="Mu-type_HTH"/>
</dbReference>
<dbReference type="Proteomes" id="UP000005726">
    <property type="component" value="Unassembled WGS sequence"/>
</dbReference>
<dbReference type="Gene3D" id="1.10.10.10">
    <property type="entry name" value="Winged helix-like DNA-binding domain superfamily/Winged helix DNA-binding domain"/>
    <property type="match status" value="1"/>
</dbReference>
<evidence type="ECO:0000259" key="1">
    <source>
        <dbReference type="PROSITE" id="PS51702"/>
    </source>
</evidence>
<evidence type="ECO:0000313" key="3">
    <source>
        <dbReference type="Proteomes" id="UP000005726"/>
    </source>
</evidence>
<dbReference type="SUPFAM" id="SSF46955">
    <property type="entry name" value="Putative DNA-binding domain"/>
    <property type="match status" value="1"/>
</dbReference>
<dbReference type="STRING" id="663321.REG_0379"/>
<organism evidence="2 3">
    <name type="scientific">Candidatus Regiella insecticola LSR1</name>
    <dbReference type="NCBI Taxonomy" id="663321"/>
    <lineage>
        <taxon>Bacteria</taxon>
        <taxon>Pseudomonadati</taxon>
        <taxon>Pseudomonadota</taxon>
        <taxon>Gammaproteobacteria</taxon>
        <taxon>Enterobacterales</taxon>
        <taxon>Enterobacteriaceae</taxon>
        <taxon>aphid secondary symbionts</taxon>
        <taxon>Candidatus Regiella</taxon>
    </lineage>
</organism>
<dbReference type="GO" id="GO:0003677">
    <property type="term" value="F:DNA binding"/>
    <property type="evidence" value="ECO:0007669"/>
    <property type="project" value="InterPro"/>
</dbReference>
<sequence>MKKEWYAAKELAGIPGFPSSPQGINLRAKRDDWKKRRRSGVQGKALEYHIDNLPDNILNILKLKEKNVQYHVNKRESSSILIEAIERLTESKREKVISFITSFGTEGLIELIDQRQADNPQEKSPLKQED</sequence>
<evidence type="ECO:0000313" key="2">
    <source>
        <dbReference type="EMBL" id="EFL92574.1"/>
    </source>
</evidence>
<name>E0WR14_9ENTR</name>
<dbReference type="InterPro" id="IPR036388">
    <property type="entry name" value="WH-like_DNA-bd_sf"/>
</dbReference>
<dbReference type="Pfam" id="PF02316">
    <property type="entry name" value="HTH_Tnp_Mu_1"/>
    <property type="match status" value="1"/>
</dbReference>